<sequence>MAEEAKVPVQHIKPRANILLTDFMTNMDEVTTSTFLISHDHEGPVNKMTSKFQCLNLSVWIGLFITAAFTSIVAYTVDVASQRITMGRKLLVNLCDDLWLGWVVWTLSSLIFAWLAASGGYFVCPEADGSGISEMKAIITGYDMPKFLSWKALFSKWLGLTAASGAGLSIGREGPYVHVAAICADRVISSLRFLNKLKDSSTLRNQIYQASIAAGVSATFGTPIGGVIFSIEISCTHFHVSGLWRGAFCGIIATITYGLLHYLNLAESINRTDFPELHVSNDFPFFILLGIVCGFVGAYFVFLAKTIIGWRARRVVPWLHPRFRYVCFIAFIVSTCSYFVPFLHYSDKGIFNQMVSSSNLPNEWSSPTNIISTLIYAIIKPLLTAMSVSCQIPSGIFTPNFVAGSVAGRFVGYISSFLGATVDPSVYAAVGAAATIAAVSHTLSGALIVFELTGQIHYIVPMFTSTVIAYAIGSWLTPSIFDVIIVMRQIPFLPAFKPAKFYEYKAIEIAEKSMVFLSEGATFADMQEVRKQDKMFVRFPIACAAERKLIADVSAVDVTNYLQACYSVDFSKYSEEARKYILKAINDPLNTDSVPEDILENYQHFWNNKVDFRSPVLHVSKSPTFVPVNTSLAKVHFLFLLLGLSQIYITDQGKLEGIINRETFWSAKK</sequence>
<evidence type="ECO:0008006" key="12">
    <source>
        <dbReference type="Google" id="ProtNLM"/>
    </source>
</evidence>
<feature type="transmembrane region" description="Helical" evidence="9">
    <location>
        <begin position="207"/>
        <end position="231"/>
    </location>
</feature>
<evidence type="ECO:0000256" key="3">
    <source>
        <dbReference type="ARBA" id="ARBA00022692"/>
    </source>
</evidence>
<dbReference type="InterPro" id="IPR050970">
    <property type="entry name" value="Cl_channel_volt-gated"/>
</dbReference>
<keyword evidence="5 9" id="KW-1133">Transmembrane helix</keyword>
<dbReference type="InterPro" id="IPR046342">
    <property type="entry name" value="CBS_dom_sf"/>
</dbReference>
<feature type="transmembrane region" description="Helical" evidence="9">
    <location>
        <begin position="325"/>
        <end position="344"/>
    </location>
</feature>
<reference evidence="10 11" key="1">
    <citation type="submission" date="2016-11" db="EMBL/GenBank/DDBJ databases">
        <title>The macronuclear genome of Stentor coeruleus: a giant cell with tiny introns.</title>
        <authorList>
            <person name="Slabodnick M."/>
            <person name="Ruby J.G."/>
            <person name="Reiff S.B."/>
            <person name="Swart E.C."/>
            <person name="Gosai S."/>
            <person name="Prabakaran S."/>
            <person name="Witkowska E."/>
            <person name="Larue G.E."/>
            <person name="Fisher S."/>
            <person name="Freeman R.M."/>
            <person name="Gunawardena J."/>
            <person name="Chu W."/>
            <person name="Stover N.A."/>
            <person name="Gregory B.D."/>
            <person name="Nowacki M."/>
            <person name="Derisi J."/>
            <person name="Roy S.W."/>
            <person name="Marshall W.F."/>
            <person name="Sood P."/>
        </authorList>
    </citation>
    <scope>NUCLEOTIDE SEQUENCE [LARGE SCALE GENOMIC DNA]</scope>
    <source>
        <strain evidence="10">WM001</strain>
    </source>
</reference>
<dbReference type="AlphaFoldDB" id="A0A1R2APR3"/>
<proteinExistence type="predicted"/>
<name>A0A1R2APR3_9CILI</name>
<evidence type="ECO:0000256" key="7">
    <source>
        <dbReference type="ARBA" id="ARBA00023136"/>
    </source>
</evidence>
<feature type="transmembrane region" description="Helical" evidence="9">
    <location>
        <begin position="243"/>
        <end position="263"/>
    </location>
</feature>
<dbReference type="InterPro" id="IPR001807">
    <property type="entry name" value="ClC"/>
</dbReference>
<evidence type="ECO:0000256" key="2">
    <source>
        <dbReference type="ARBA" id="ARBA00022448"/>
    </source>
</evidence>
<evidence type="ECO:0000313" key="11">
    <source>
        <dbReference type="Proteomes" id="UP000187209"/>
    </source>
</evidence>
<evidence type="ECO:0000256" key="1">
    <source>
        <dbReference type="ARBA" id="ARBA00004141"/>
    </source>
</evidence>
<dbReference type="PANTHER" id="PTHR45720">
    <property type="entry name" value="CHLORIDE CHANNEL PROTEIN 2"/>
    <property type="match status" value="1"/>
</dbReference>
<keyword evidence="7 9" id="KW-0472">Membrane</keyword>
<dbReference type="OrthoDB" id="44789at2759"/>
<dbReference type="SUPFAM" id="SSF54631">
    <property type="entry name" value="CBS-domain pair"/>
    <property type="match status" value="1"/>
</dbReference>
<evidence type="ECO:0000313" key="10">
    <source>
        <dbReference type="EMBL" id="OMJ66469.1"/>
    </source>
</evidence>
<evidence type="ECO:0000256" key="4">
    <source>
        <dbReference type="ARBA" id="ARBA00022737"/>
    </source>
</evidence>
<keyword evidence="11" id="KW-1185">Reference proteome</keyword>
<feature type="transmembrane region" description="Helical" evidence="9">
    <location>
        <begin position="426"/>
        <end position="449"/>
    </location>
</feature>
<dbReference type="EMBL" id="MPUH01001710">
    <property type="protein sequence ID" value="OMJ66469.1"/>
    <property type="molecule type" value="Genomic_DNA"/>
</dbReference>
<dbReference type="InterPro" id="IPR014743">
    <property type="entry name" value="Cl-channel_core"/>
</dbReference>
<evidence type="ECO:0000256" key="8">
    <source>
        <dbReference type="ARBA" id="ARBA00023214"/>
    </source>
</evidence>
<evidence type="ECO:0000256" key="6">
    <source>
        <dbReference type="ARBA" id="ARBA00023065"/>
    </source>
</evidence>
<comment type="subcellular location">
    <subcellularLocation>
        <location evidence="1">Membrane</location>
        <topology evidence="1">Multi-pass membrane protein</topology>
    </subcellularLocation>
</comment>
<dbReference type="GO" id="GO:0005247">
    <property type="term" value="F:voltage-gated chloride channel activity"/>
    <property type="evidence" value="ECO:0007669"/>
    <property type="project" value="TreeGrafter"/>
</dbReference>
<dbReference type="PANTHER" id="PTHR45720:SF10">
    <property type="entry name" value="CHLORIDE CHANNEL PROTEIN 2"/>
    <property type="match status" value="1"/>
</dbReference>
<evidence type="ECO:0000256" key="5">
    <source>
        <dbReference type="ARBA" id="ARBA00022989"/>
    </source>
</evidence>
<gene>
    <name evidence="10" type="ORF">SteCoe_36668</name>
</gene>
<dbReference type="Proteomes" id="UP000187209">
    <property type="component" value="Unassembled WGS sequence"/>
</dbReference>
<dbReference type="GO" id="GO:0016020">
    <property type="term" value="C:membrane"/>
    <property type="evidence" value="ECO:0007669"/>
    <property type="project" value="UniProtKB-SubCell"/>
</dbReference>
<keyword evidence="3 9" id="KW-0812">Transmembrane</keyword>
<feature type="transmembrane region" description="Helical" evidence="9">
    <location>
        <begin position="456"/>
        <end position="476"/>
    </location>
</feature>
<feature type="transmembrane region" description="Helical" evidence="9">
    <location>
        <begin position="57"/>
        <end position="77"/>
    </location>
</feature>
<evidence type="ECO:0000256" key="9">
    <source>
        <dbReference type="SAM" id="Phobius"/>
    </source>
</evidence>
<keyword evidence="6" id="KW-0406">Ion transport</keyword>
<comment type="caution">
    <text evidence="10">The sequence shown here is derived from an EMBL/GenBank/DDBJ whole genome shotgun (WGS) entry which is preliminary data.</text>
</comment>
<dbReference type="PRINTS" id="PR00762">
    <property type="entry name" value="CLCHANNEL"/>
</dbReference>
<dbReference type="Gene3D" id="1.10.3080.10">
    <property type="entry name" value="Clc chloride channel"/>
    <property type="match status" value="1"/>
</dbReference>
<feature type="transmembrane region" description="Helical" evidence="9">
    <location>
        <begin position="283"/>
        <end position="304"/>
    </location>
</feature>
<keyword evidence="2" id="KW-0813">Transport</keyword>
<dbReference type="Gene3D" id="3.10.580.10">
    <property type="entry name" value="CBS-domain"/>
    <property type="match status" value="1"/>
</dbReference>
<keyword evidence="8" id="KW-0868">Chloride</keyword>
<organism evidence="10 11">
    <name type="scientific">Stentor coeruleus</name>
    <dbReference type="NCBI Taxonomy" id="5963"/>
    <lineage>
        <taxon>Eukaryota</taxon>
        <taxon>Sar</taxon>
        <taxon>Alveolata</taxon>
        <taxon>Ciliophora</taxon>
        <taxon>Postciliodesmatophora</taxon>
        <taxon>Heterotrichea</taxon>
        <taxon>Heterotrichida</taxon>
        <taxon>Stentoridae</taxon>
        <taxon>Stentor</taxon>
    </lineage>
</organism>
<feature type="transmembrane region" description="Helical" evidence="9">
    <location>
        <begin position="98"/>
        <end position="117"/>
    </location>
</feature>
<keyword evidence="4" id="KW-0677">Repeat</keyword>
<protein>
    <recommendedName>
        <fullName evidence="12">Chloride channel protein</fullName>
    </recommendedName>
</protein>
<accession>A0A1R2APR3</accession>
<dbReference type="Pfam" id="PF00654">
    <property type="entry name" value="Voltage_CLC"/>
    <property type="match status" value="1"/>
</dbReference>
<dbReference type="SUPFAM" id="SSF81340">
    <property type="entry name" value="Clc chloride channel"/>
    <property type="match status" value="1"/>
</dbReference>